<feature type="region of interest" description="Disordered" evidence="4">
    <location>
        <begin position="1"/>
        <end position="37"/>
    </location>
</feature>
<dbReference type="VEuPathDB" id="FungiDB:RO3G_06951"/>
<dbReference type="STRING" id="246409.I1C1B6"/>
<dbReference type="InterPro" id="IPR001965">
    <property type="entry name" value="Znf_PHD"/>
</dbReference>
<dbReference type="SUPFAM" id="SSF57903">
    <property type="entry name" value="FYVE/PHD zinc finger"/>
    <property type="match status" value="1"/>
</dbReference>
<dbReference type="InterPro" id="IPR019786">
    <property type="entry name" value="Zinc_finger_PHD-type_CS"/>
</dbReference>
<evidence type="ECO:0000259" key="5">
    <source>
        <dbReference type="SMART" id="SM00249"/>
    </source>
</evidence>
<evidence type="ECO:0000313" key="6">
    <source>
        <dbReference type="EMBL" id="EIE82246.1"/>
    </source>
</evidence>
<keyword evidence="2" id="KW-0863">Zinc-finger</keyword>
<dbReference type="OrthoDB" id="79252at2759"/>
<keyword evidence="3" id="KW-0862">Zinc</keyword>
<sequence length="199" mass="22545">MTLGKKNGRGRGRKQMKRRRSQSSSEEESSEPDSVTRCTCGKSRMYIIEYNLSSFLLCVCADSVGLMVQCDECEVWQHCECMGLDEPDIPEQYFCELCKPENHFVTRLSSGKTKREYSSSGHEKKVPKKRMTLNSREASMSLEDVLAVRSALELYESGQRSPSPSAETKDISPSLEKHDLLAQPVMEELPVIKEQGMYT</sequence>
<evidence type="ECO:0000256" key="2">
    <source>
        <dbReference type="ARBA" id="ARBA00022771"/>
    </source>
</evidence>
<feature type="compositionally biased region" description="Basic residues" evidence="4">
    <location>
        <begin position="1"/>
        <end position="21"/>
    </location>
</feature>
<gene>
    <name evidence="6" type="ORF">RO3G_06951</name>
</gene>
<reference evidence="6 7" key="1">
    <citation type="journal article" date="2009" name="PLoS Genet.">
        <title>Genomic analysis of the basal lineage fungus Rhizopus oryzae reveals a whole-genome duplication.</title>
        <authorList>
            <person name="Ma L.-J."/>
            <person name="Ibrahim A.S."/>
            <person name="Skory C."/>
            <person name="Grabherr M.G."/>
            <person name="Burger G."/>
            <person name="Butler M."/>
            <person name="Elias M."/>
            <person name="Idnurm A."/>
            <person name="Lang B.F."/>
            <person name="Sone T."/>
            <person name="Abe A."/>
            <person name="Calvo S.E."/>
            <person name="Corrochano L.M."/>
            <person name="Engels R."/>
            <person name="Fu J."/>
            <person name="Hansberg W."/>
            <person name="Kim J.-M."/>
            <person name="Kodira C.D."/>
            <person name="Koehrsen M.J."/>
            <person name="Liu B."/>
            <person name="Miranda-Saavedra D."/>
            <person name="O'Leary S."/>
            <person name="Ortiz-Castellanos L."/>
            <person name="Poulter R."/>
            <person name="Rodriguez-Romero J."/>
            <person name="Ruiz-Herrera J."/>
            <person name="Shen Y.-Q."/>
            <person name="Zeng Q."/>
            <person name="Galagan J."/>
            <person name="Birren B.W."/>
            <person name="Cuomo C.A."/>
            <person name="Wickes B.L."/>
        </authorList>
    </citation>
    <scope>NUCLEOTIDE SEQUENCE [LARGE SCALE GENOMIC DNA]</scope>
    <source>
        <strain evidence="7">RA 99-880 / ATCC MYA-4621 / FGSC 9543 / NRRL 43880</strain>
    </source>
</reference>
<organism evidence="6 7">
    <name type="scientific">Rhizopus delemar (strain RA 99-880 / ATCC MYA-4621 / FGSC 9543 / NRRL 43880)</name>
    <name type="common">Mucormycosis agent</name>
    <name type="synonym">Rhizopus arrhizus var. delemar</name>
    <dbReference type="NCBI Taxonomy" id="246409"/>
    <lineage>
        <taxon>Eukaryota</taxon>
        <taxon>Fungi</taxon>
        <taxon>Fungi incertae sedis</taxon>
        <taxon>Mucoromycota</taxon>
        <taxon>Mucoromycotina</taxon>
        <taxon>Mucoromycetes</taxon>
        <taxon>Mucorales</taxon>
        <taxon>Mucorineae</taxon>
        <taxon>Rhizopodaceae</taxon>
        <taxon>Rhizopus</taxon>
    </lineage>
</organism>
<dbReference type="InterPro" id="IPR013083">
    <property type="entry name" value="Znf_RING/FYVE/PHD"/>
</dbReference>
<protein>
    <recommendedName>
        <fullName evidence="5">Zinc finger PHD-type domain-containing protein</fullName>
    </recommendedName>
</protein>
<feature type="compositionally biased region" description="Basic and acidic residues" evidence="4">
    <location>
        <begin position="167"/>
        <end position="176"/>
    </location>
</feature>
<evidence type="ECO:0000256" key="1">
    <source>
        <dbReference type="ARBA" id="ARBA00022723"/>
    </source>
</evidence>
<keyword evidence="1" id="KW-0479">Metal-binding</keyword>
<dbReference type="eggNOG" id="KOG1844">
    <property type="taxonomic scope" value="Eukaryota"/>
</dbReference>
<dbReference type="GO" id="GO:0061188">
    <property type="term" value="P:negative regulation of rDNA heterochromatin formation"/>
    <property type="evidence" value="ECO:0007669"/>
    <property type="project" value="TreeGrafter"/>
</dbReference>
<dbReference type="GO" id="GO:0008270">
    <property type="term" value="F:zinc ion binding"/>
    <property type="evidence" value="ECO:0007669"/>
    <property type="project" value="UniProtKB-KW"/>
</dbReference>
<dbReference type="GO" id="GO:0070210">
    <property type="term" value="C:Rpd3L-Expanded complex"/>
    <property type="evidence" value="ECO:0007669"/>
    <property type="project" value="TreeGrafter"/>
</dbReference>
<feature type="region of interest" description="Disordered" evidence="4">
    <location>
        <begin position="156"/>
        <end position="176"/>
    </location>
</feature>
<dbReference type="AlphaFoldDB" id="I1C1B6"/>
<dbReference type="PROSITE" id="PS01359">
    <property type="entry name" value="ZF_PHD_1"/>
    <property type="match status" value="1"/>
</dbReference>
<dbReference type="SMART" id="SM00249">
    <property type="entry name" value="PHD"/>
    <property type="match status" value="1"/>
</dbReference>
<keyword evidence="7" id="KW-1185">Reference proteome</keyword>
<dbReference type="Pfam" id="PF20826">
    <property type="entry name" value="PHD_5"/>
    <property type="match status" value="1"/>
</dbReference>
<evidence type="ECO:0000313" key="7">
    <source>
        <dbReference type="Proteomes" id="UP000009138"/>
    </source>
</evidence>
<dbReference type="InParanoid" id="I1C1B6"/>
<dbReference type="GeneID" id="93613922"/>
<name>I1C1B6_RHIO9</name>
<evidence type="ECO:0000256" key="4">
    <source>
        <dbReference type="SAM" id="MobiDB-lite"/>
    </source>
</evidence>
<feature type="domain" description="Zinc finger PHD-type" evidence="5">
    <location>
        <begin position="57"/>
        <end position="99"/>
    </location>
</feature>
<dbReference type="PANTHER" id="PTHR47793:SF1">
    <property type="entry name" value="HISTONE DEACETYLASE COMPLEX SUBUNIT CTI6"/>
    <property type="match status" value="1"/>
</dbReference>
<proteinExistence type="predicted"/>
<dbReference type="RefSeq" id="XP_067517642.1">
    <property type="nucleotide sequence ID" value="XM_067661541.1"/>
</dbReference>
<dbReference type="Proteomes" id="UP000009138">
    <property type="component" value="Unassembled WGS sequence"/>
</dbReference>
<dbReference type="EMBL" id="CH476736">
    <property type="protein sequence ID" value="EIE82246.1"/>
    <property type="molecule type" value="Genomic_DNA"/>
</dbReference>
<accession>I1C1B6</accession>
<dbReference type="Gene3D" id="3.30.40.10">
    <property type="entry name" value="Zinc/RING finger domain, C3HC4 (zinc finger)"/>
    <property type="match status" value="1"/>
</dbReference>
<dbReference type="GO" id="GO:0061186">
    <property type="term" value="P:negative regulation of silent mating-type cassette heterochromatin formation"/>
    <property type="evidence" value="ECO:0007669"/>
    <property type="project" value="TreeGrafter"/>
</dbReference>
<dbReference type="InterPro" id="IPR053051">
    <property type="entry name" value="HDAC_complex_subunit"/>
</dbReference>
<evidence type="ECO:0000256" key="3">
    <source>
        <dbReference type="ARBA" id="ARBA00022833"/>
    </source>
</evidence>
<dbReference type="InterPro" id="IPR011011">
    <property type="entry name" value="Znf_FYVE_PHD"/>
</dbReference>
<dbReference type="GO" id="GO:0033698">
    <property type="term" value="C:Rpd3L complex"/>
    <property type="evidence" value="ECO:0007669"/>
    <property type="project" value="TreeGrafter"/>
</dbReference>
<dbReference type="PANTHER" id="PTHR47793">
    <property type="entry name" value="HISTONE DEACETYLASE COMPLEX SUBUNIT CTI6"/>
    <property type="match status" value="1"/>
</dbReference>